<comment type="similarity">
    <text evidence="1">Belongs to the UPF0065 (bug) family.</text>
</comment>
<evidence type="ECO:0000256" key="2">
    <source>
        <dbReference type="SAM" id="SignalP"/>
    </source>
</evidence>
<dbReference type="EMBL" id="LT984814">
    <property type="protein sequence ID" value="SPD68679.1"/>
    <property type="molecule type" value="Genomic_DNA"/>
</dbReference>
<gene>
    <name evidence="3" type="primary">bugT</name>
    <name evidence="3" type="ORF">CBM2636_MP21529</name>
</gene>
<dbReference type="Gene3D" id="3.40.190.150">
    <property type="entry name" value="Bordetella uptake gene, domain 1"/>
    <property type="match status" value="1"/>
</dbReference>
<geneLocation type="plasmid" evidence="4">
    <name>cbm2636_mp</name>
</geneLocation>
<feature type="signal peptide" evidence="2">
    <location>
        <begin position="1"/>
        <end position="24"/>
    </location>
</feature>
<evidence type="ECO:0000313" key="4">
    <source>
        <dbReference type="Proteomes" id="UP000254259"/>
    </source>
</evidence>
<name>A0A375D329_9BURK</name>
<dbReference type="InterPro" id="IPR042100">
    <property type="entry name" value="Bug_dom1"/>
</dbReference>
<dbReference type="Pfam" id="PF03401">
    <property type="entry name" value="TctC"/>
    <property type="match status" value="1"/>
</dbReference>
<dbReference type="CDD" id="cd13578">
    <property type="entry name" value="PBP2_Bug27"/>
    <property type="match status" value="1"/>
</dbReference>
<reference evidence="3 4" key="1">
    <citation type="submission" date="2018-01" db="EMBL/GenBank/DDBJ databases">
        <authorList>
            <person name="Clerissi C."/>
        </authorList>
    </citation>
    <scope>NUCLEOTIDE SEQUENCE [LARGE SCALE GENOMIC DNA]</scope>
    <source>
        <strain evidence="3">Cupriavidus taiwanensis SWF 66322</strain>
        <plasmid evidence="4">cbm2636_mp</plasmid>
    </source>
</reference>
<protein>
    <submittedName>
        <fullName evidence="3">Protein BugT</fullName>
    </submittedName>
</protein>
<evidence type="ECO:0000313" key="3">
    <source>
        <dbReference type="EMBL" id="SPD68679.1"/>
    </source>
</evidence>
<evidence type="ECO:0000256" key="1">
    <source>
        <dbReference type="ARBA" id="ARBA00006987"/>
    </source>
</evidence>
<dbReference type="SUPFAM" id="SSF53850">
    <property type="entry name" value="Periplasmic binding protein-like II"/>
    <property type="match status" value="1"/>
</dbReference>
<dbReference type="InterPro" id="IPR005064">
    <property type="entry name" value="BUG"/>
</dbReference>
<dbReference type="RefSeq" id="WP_115713884.1">
    <property type="nucleotide sequence ID" value="NZ_LT976876.1"/>
</dbReference>
<dbReference type="PANTHER" id="PTHR42928:SF5">
    <property type="entry name" value="BLR1237 PROTEIN"/>
    <property type="match status" value="1"/>
</dbReference>
<keyword evidence="3" id="KW-0614">Plasmid</keyword>
<organism evidence="3 4">
    <name type="scientific">Cupriavidus taiwanensis</name>
    <dbReference type="NCBI Taxonomy" id="164546"/>
    <lineage>
        <taxon>Bacteria</taxon>
        <taxon>Pseudomonadati</taxon>
        <taxon>Pseudomonadota</taxon>
        <taxon>Betaproteobacteria</taxon>
        <taxon>Burkholderiales</taxon>
        <taxon>Burkholderiaceae</taxon>
        <taxon>Cupriavidus</taxon>
    </lineage>
</organism>
<dbReference type="Gene3D" id="3.40.190.10">
    <property type="entry name" value="Periplasmic binding protein-like II"/>
    <property type="match status" value="1"/>
</dbReference>
<dbReference type="AlphaFoldDB" id="A0A375D329"/>
<keyword evidence="2" id="KW-0732">Signal</keyword>
<accession>A0A375D329</accession>
<dbReference type="PIRSF" id="PIRSF017082">
    <property type="entry name" value="YflP"/>
    <property type="match status" value="1"/>
</dbReference>
<dbReference type="Proteomes" id="UP000254259">
    <property type="component" value="Plasmid CBM2636_mp"/>
</dbReference>
<feature type="chain" id="PRO_5041071099" evidence="2">
    <location>
        <begin position="25"/>
        <end position="325"/>
    </location>
</feature>
<sequence>MQSTSRRVLLALASLLMASASVHAASPYPAKPIRVIVPFPAGGGTDIIAREVTNTVAKSTGWVFVVENKPGSGGNLGVDAAAKAPADGYTIAMGQTSNLAINASLYEHLPYDPLKDLAPVSLVASAPLVLVTHVNSPYKTMKDVIQAARAKPASLNFASPGNGTVAHLGGEQLQSTAKVKFTHVPYKGAAQAVNDLMGGQVDLYMASVPTLLGHIKNNKLRPLAVTSAKRLPDLPQVPTVAESGYPGFETATWFGFVAPAATPKDIVVRLNAEFNKALQSQALARKLNEQGASVLVGTPEAFATLIRQDIGRWAAVIKASGTKLD</sequence>
<proteinExistence type="inferred from homology"/>
<dbReference type="PANTHER" id="PTHR42928">
    <property type="entry name" value="TRICARBOXYLATE-BINDING PROTEIN"/>
    <property type="match status" value="1"/>
</dbReference>